<gene>
    <name evidence="2" type="ORF">GN958_ATG00715</name>
</gene>
<feature type="compositionally biased region" description="Basic and acidic residues" evidence="1">
    <location>
        <begin position="159"/>
        <end position="173"/>
    </location>
</feature>
<reference evidence="2" key="1">
    <citation type="submission" date="2020-03" db="EMBL/GenBank/DDBJ databases">
        <title>Hybrid Assembly of Korean Phytophthora infestans isolates.</title>
        <authorList>
            <person name="Prokchorchik M."/>
            <person name="Lee Y."/>
            <person name="Seo J."/>
            <person name="Cho J.-H."/>
            <person name="Park Y.-E."/>
            <person name="Jang D.-C."/>
            <person name="Im J.-S."/>
            <person name="Choi J.-G."/>
            <person name="Park H.-J."/>
            <person name="Lee G.-B."/>
            <person name="Lee Y.-G."/>
            <person name="Hong S.-Y."/>
            <person name="Cho K."/>
            <person name="Sohn K.H."/>
        </authorList>
    </citation>
    <scope>NUCLEOTIDE SEQUENCE</scope>
    <source>
        <strain evidence="2">KR_2_A2</strain>
    </source>
</reference>
<evidence type="ECO:0000256" key="1">
    <source>
        <dbReference type="SAM" id="MobiDB-lite"/>
    </source>
</evidence>
<feature type="region of interest" description="Disordered" evidence="1">
    <location>
        <begin position="153"/>
        <end position="195"/>
    </location>
</feature>
<proteinExistence type="predicted"/>
<dbReference type="Proteomes" id="UP000704712">
    <property type="component" value="Unassembled WGS sequence"/>
</dbReference>
<sequence>MADLNRHTSSSAIHSCPERPYFLVNAAEQGACINTDREVHLESSDADTDDTVDSLNVERGFPMVDSGTDADESEAYTSADKVFRFESTASPGGVSRLALSGTDTDDNEIYSREESRLRQIDTGADTDDTEAYSSAEALLDLIDSRADADVSETYTAEMGARDTERGASKRENEVFSSSETDESRNTEDGTPELSA</sequence>
<organism evidence="2 3">
    <name type="scientific">Phytophthora infestans</name>
    <name type="common">Potato late blight agent</name>
    <name type="synonym">Botrytis infestans</name>
    <dbReference type="NCBI Taxonomy" id="4787"/>
    <lineage>
        <taxon>Eukaryota</taxon>
        <taxon>Sar</taxon>
        <taxon>Stramenopiles</taxon>
        <taxon>Oomycota</taxon>
        <taxon>Peronosporomycetes</taxon>
        <taxon>Peronosporales</taxon>
        <taxon>Peronosporaceae</taxon>
        <taxon>Phytophthora</taxon>
    </lineage>
</organism>
<dbReference type="AlphaFoldDB" id="A0A8S9VFW5"/>
<dbReference type="EMBL" id="JAACNO010000100">
    <property type="protein sequence ID" value="KAF4150089.1"/>
    <property type="molecule type" value="Genomic_DNA"/>
</dbReference>
<feature type="compositionally biased region" description="Basic and acidic residues" evidence="1">
    <location>
        <begin position="109"/>
        <end position="119"/>
    </location>
</feature>
<protein>
    <submittedName>
        <fullName evidence="2">Uncharacterized protein</fullName>
    </submittedName>
</protein>
<evidence type="ECO:0000313" key="3">
    <source>
        <dbReference type="Proteomes" id="UP000704712"/>
    </source>
</evidence>
<comment type="caution">
    <text evidence="2">The sequence shown here is derived from an EMBL/GenBank/DDBJ whole genome shotgun (WGS) entry which is preliminary data.</text>
</comment>
<name>A0A8S9VFW5_PHYIN</name>
<evidence type="ECO:0000313" key="2">
    <source>
        <dbReference type="EMBL" id="KAF4150089.1"/>
    </source>
</evidence>
<accession>A0A8S9VFW5</accession>
<feature type="region of interest" description="Disordered" evidence="1">
    <location>
        <begin position="93"/>
        <end position="129"/>
    </location>
</feature>